<dbReference type="EMBL" id="HBUE01273987">
    <property type="protein sequence ID" value="CAG6565318.1"/>
    <property type="molecule type" value="Transcribed_RNA"/>
</dbReference>
<proteinExistence type="predicted"/>
<organism evidence="1">
    <name type="scientific">Culex pipiens</name>
    <name type="common">House mosquito</name>
    <dbReference type="NCBI Taxonomy" id="7175"/>
    <lineage>
        <taxon>Eukaryota</taxon>
        <taxon>Metazoa</taxon>
        <taxon>Ecdysozoa</taxon>
        <taxon>Arthropoda</taxon>
        <taxon>Hexapoda</taxon>
        <taxon>Insecta</taxon>
        <taxon>Pterygota</taxon>
        <taxon>Neoptera</taxon>
        <taxon>Endopterygota</taxon>
        <taxon>Diptera</taxon>
        <taxon>Nematocera</taxon>
        <taxon>Culicoidea</taxon>
        <taxon>Culicidae</taxon>
        <taxon>Culicinae</taxon>
        <taxon>Culicini</taxon>
        <taxon>Culex</taxon>
        <taxon>Culex</taxon>
    </lineage>
</organism>
<evidence type="ECO:0000313" key="1">
    <source>
        <dbReference type="EMBL" id="CAG6565318.1"/>
    </source>
</evidence>
<protein>
    <submittedName>
        <fullName evidence="1">(northern house mosquito) hypothetical protein</fullName>
    </submittedName>
</protein>
<accession>A0A8D8J4W1</accession>
<dbReference type="PANTHER" id="PTHR46113">
    <property type="entry name" value="SNAC DOMAIN-CONTAINING PROTEIN"/>
    <property type="match status" value="1"/>
</dbReference>
<dbReference type="EMBL" id="HBUE01168625">
    <property type="protein sequence ID" value="CAG6513837.1"/>
    <property type="molecule type" value="Transcribed_RNA"/>
</dbReference>
<name>A0A8D8J4W1_CULPI</name>
<dbReference type="PANTHER" id="PTHR46113:SF1">
    <property type="entry name" value="PEPTIDASE M17 LEUCYL AMINOPEPTIDASE N-TERMINAL DOMAIN-CONTAINING PROTEIN"/>
    <property type="match status" value="1"/>
</dbReference>
<dbReference type="AlphaFoldDB" id="A0A8D8J4W1"/>
<sequence length="105" mass="12175">MVLALKNTNGAEERLLRCHDPNLIANVLDFNLSAFVTRNTMEFFEITGISSDFLKLNSNEWENNEEYLKGRQQLKDLKVVNDCAERGVSLIEKFTGKQKKCREYE</sequence>
<reference evidence="1" key="1">
    <citation type="submission" date="2021-05" db="EMBL/GenBank/DDBJ databases">
        <authorList>
            <person name="Alioto T."/>
            <person name="Alioto T."/>
            <person name="Gomez Garrido J."/>
        </authorList>
    </citation>
    <scope>NUCLEOTIDE SEQUENCE</scope>
</reference>